<dbReference type="EMBL" id="CP010803">
    <property type="protein sequence ID" value="AJY46969.1"/>
    <property type="molecule type" value="Genomic_DNA"/>
</dbReference>
<dbReference type="KEGG" id="mey:TM49_16820"/>
<evidence type="ECO:0000313" key="7">
    <source>
        <dbReference type="EMBL" id="AJY46969.1"/>
    </source>
</evidence>
<evidence type="ECO:0000256" key="4">
    <source>
        <dbReference type="ARBA" id="ARBA00022989"/>
    </source>
</evidence>
<evidence type="ECO:0000256" key="6">
    <source>
        <dbReference type="SAM" id="Phobius"/>
    </source>
</evidence>
<feature type="transmembrane region" description="Helical" evidence="6">
    <location>
        <begin position="241"/>
        <end position="260"/>
    </location>
</feature>
<dbReference type="GO" id="GO:0005886">
    <property type="term" value="C:plasma membrane"/>
    <property type="evidence" value="ECO:0007669"/>
    <property type="project" value="UniProtKB-SubCell"/>
</dbReference>
<dbReference type="STRING" id="1486262.TM49_16820"/>
<keyword evidence="2" id="KW-1003">Cell membrane</keyword>
<feature type="transmembrane region" description="Helical" evidence="6">
    <location>
        <begin position="158"/>
        <end position="190"/>
    </location>
</feature>
<dbReference type="PANTHER" id="PTHR30250">
    <property type="entry name" value="PST FAMILY PREDICTED COLANIC ACID TRANSPORTER"/>
    <property type="match status" value="1"/>
</dbReference>
<protein>
    <recommendedName>
        <fullName evidence="9">Polysaccharide biosynthesis protein</fullName>
    </recommendedName>
</protein>
<feature type="transmembrane region" description="Helical" evidence="6">
    <location>
        <begin position="44"/>
        <end position="65"/>
    </location>
</feature>
<evidence type="ECO:0000256" key="2">
    <source>
        <dbReference type="ARBA" id="ARBA00022475"/>
    </source>
</evidence>
<evidence type="ECO:0008006" key="9">
    <source>
        <dbReference type="Google" id="ProtNLM"/>
    </source>
</evidence>
<keyword evidence="3 6" id="KW-0812">Transmembrane</keyword>
<reference evidence="7 8" key="1">
    <citation type="journal article" date="2015" name="Genome Announc.">
        <title>Complete genome sequence of Martelella endophytica YC6887, which has antifungal activity associated with a halophyte.</title>
        <authorList>
            <person name="Khan A."/>
            <person name="Khan H."/>
            <person name="Chung E.J."/>
            <person name="Hossain M.T."/>
            <person name="Chung Y.R."/>
        </authorList>
    </citation>
    <scope>NUCLEOTIDE SEQUENCE [LARGE SCALE GENOMIC DNA]</scope>
    <source>
        <strain evidence="7">YC6887</strain>
    </source>
</reference>
<dbReference type="InterPro" id="IPR050833">
    <property type="entry name" value="Poly_Biosynth_Transport"/>
</dbReference>
<evidence type="ECO:0000256" key="3">
    <source>
        <dbReference type="ARBA" id="ARBA00022692"/>
    </source>
</evidence>
<dbReference type="Pfam" id="PF13440">
    <property type="entry name" value="Polysacc_synt_3"/>
    <property type="match status" value="1"/>
</dbReference>
<keyword evidence="4 6" id="KW-1133">Transmembrane helix</keyword>
<dbReference type="AlphaFoldDB" id="A0A0D5LS06"/>
<feature type="transmembrane region" description="Helical" evidence="6">
    <location>
        <begin position="344"/>
        <end position="362"/>
    </location>
</feature>
<name>A0A0D5LS06_MAREN</name>
<feature type="transmembrane region" description="Helical" evidence="6">
    <location>
        <begin position="14"/>
        <end position="32"/>
    </location>
</feature>
<dbReference type="HOGENOM" id="CLU_037830_0_0_5"/>
<accession>A0A0D5LS06</accession>
<keyword evidence="8" id="KW-1185">Reference proteome</keyword>
<dbReference type="Proteomes" id="UP000032611">
    <property type="component" value="Chromosome"/>
</dbReference>
<dbReference type="PANTHER" id="PTHR30250:SF28">
    <property type="entry name" value="POLYSACCHARIDE BIOSYNTHESIS PROTEIN"/>
    <property type="match status" value="1"/>
</dbReference>
<comment type="subcellular location">
    <subcellularLocation>
        <location evidence="1">Cell membrane</location>
        <topology evidence="1">Multi-pass membrane protein</topology>
    </subcellularLocation>
</comment>
<proteinExistence type="predicted"/>
<feature type="transmembrane region" description="Helical" evidence="6">
    <location>
        <begin position="120"/>
        <end position="137"/>
    </location>
</feature>
<sequence length="426" mass="47356">MFSKLTSSVLLRRVGMLSVGVAAGQAITLLASPVLTRLLDPQTFGLFGLFTSLAFLIGNVSSLRYDLGIVLAKGEGMAASLWGLCITIVFSIAAIFGLFLVSGGGDIVARLMSSDALTDVLPWVPLQVISIGLFLSGSQWATRHKVYRPQALYQFSRAAVLASLQIITAFLAWGVHGLVAAQIIAFFFAAGVLIKQAVWPHRRILMHGYSWRRMKVAAIRFRRLPQFTAPQDLLTSLTQNLPYFILGSFFGANVVGWYWLTIRTMQLPINFISQSIRQVLLQHISARVNNRQRAFPSALKASLGLAAFGGVIFSPVIAFGPYIFGFIFGDEWREAGEYARWVGLWMLTVLVKIPAWCIFHTYGRQKLQFIFEILMFICQLMALLSISYNYDSVYAIAGYTSICVVFNFVMIVTALSIARNNDKEWS</sequence>
<feature type="transmembrane region" description="Helical" evidence="6">
    <location>
        <begin position="369"/>
        <end position="390"/>
    </location>
</feature>
<feature type="transmembrane region" description="Helical" evidence="6">
    <location>
        <begin position="396"/>
        <end position="418"/>
    </location>
</feature>
<keyword evidence="5 6" id="KW-0472">Membrane</keyword>
<feature type="transmembrane region" description="Helical" evidence="6">
    <location>
        <begin position="77"/>
        <end position="100"/>
    </location>
</feature>
<evidence type="ECO:0000313" key="8">
    <source>
        <dbReference type="Proteomes" id="UP000032611"/>
    </source>
</evidence>
<feature type="transmembrane region" description="Helical" evidence="6">
    <location>
        <begin position="301"/>
        <end position="324"/>
    </location>
</feature>
<evidence type="ECO:0000256" key="1">
    <source>
        <dbReference type="ARBA" id="ARBA00004651"/>
    </source>
</evidence>
<evidence type="ECO:0000256" key="5">
    <source>
        <dbReference type="ARBA" id="ARBA00023136"/>
    </source>
</evidence>
<dbReference type="PATRIC" id="fig|1486262.3.peg.3479"/>
<organism evidence="7 8">
    <name type="scientific">Martelella endophytica</name>
    <dbReference type="NCBI Taxonomy" id="1486262"/>
    <lineage>
        <taxon>Bacteria</taxon>
        <taxon>Pseudomonadati</taxon>
        <taxon>Pseudomonadota</taxon>
        <taxon>Alphaproteobacteria</taxon>
        <taxon>Hyphomicrobiales</taxon>
        <taxon>Aurantimonadaceae</taxon>
        <taxon>Martelella</taxon>
    </lineage>
</organism>
<gene>
    <name evidence="7" type="ORF">TM49_16820</name>
</gene>